<dbReference type="AlphaFoldDB" id="A0A5A7NPB7"/>
<gene>
    <name evidence="2" type="ORF">NCCP1664_08830</name>
</gene>
<dbReference type="EMBL" id="BKDJ01000003">
    <property type="protein sequence ID" value="GER22386.1"/>
    <property type="molecule type" value="Genomic_DNA"/>
</dbReference>
<reference evidence="2 3" key="1">
    <citation type="submission" date="2019-09" db="EMBL/GenBank/DDBJ databases">
        <title>Arthrobacter zafarii sp. nov., a moderately thermotolerant and halotolerant actinobacterium isolated from Cholistan desert soil of Pakistan.</title>
        <authorList>
            <person name="Amin A."/>
            <person name="Ahmed I."/>
            <person name="Khalid N."/>
            <person name="Schumann P."/>
            <person name="Busse H.J."/>
            <person name="Khan I.U."/>
            <person name="Li S."/>
            <person name="Li W.J."/>
        </authorList>
    </citation>
    <scope>NUCLEOTIDE SEQUENCE [LARGE SCALE GENOMIC DNA]</scope>
    <source>
        <strain evidence="2 3">NCCP-1664</strain>
    </source>
</reference>
<sequence length="86" mass="8976">MAFTGRSPRKVSTQRRPDGAKAAGSMMNPLMGTGYCANRSGAPVGGRHSVGRSNPCRSRVHGPGMPGGAIRPQEETVRFQGGAVRP</sequence>
<name>A0A5A7NPB7_9MICC</name>
<protein>
    <submittedName>
        <fullName evidence="2">Uncharacterized protein</fullName>
    </submittedName>
</protein>
<proteinExistence type="predicted"/>
<evidence type="ECO:0000313" key="2">
    <source>
        <dbReference type="EMBL" id="GER22386.1"/>
    </source>
</evidence>
<evidence type="ECO:0000256" key="1">
    <source>
        <dbReference type="SAM" id="MobiDB-lite"/>
    </source>
</evidence>
<keyword evidence="3" id="KW-1185">Reference proteome</keyword>
<feature type="region of interest" description="Disordered" evidence="1">
    <location>
        <begin position="43"/>
        <end position="71"/>
    </location>
</feature>
<dbReference type="Proteomes" id="UP000325307">
    <property type="component" value="Unassembled WGS sequence"/>
</dbReference>
<comment type="caution">
    <text evidence="2">The sequence shown here is derived from an EMBL/GenBank/DDBJ whole genome shotgun (WGS) entry which is preliminary data.</text>
</comment>
<accession>A0A5A7NPB7</accession>
<evidence type="ECO:0000313" key="3">
    <source>
        <dbReference type="Proteomes" id="UP000325307"/>
    </source>
</evidence>
<feature type="region of interest" description="Disordered" evidence="1">
    <location>
        <begin position="1"/>
        <end position="28"/>
    </location>
</feature>
<organism evidence="2 3">
    <name type="scientific">Zafaria cholistanensis</name>
    <dbReference type="NCBI Taxonomy" id="1682741"/>
    <lineage>
        <taxon>Bacteria</taxon>
        <taxon>Bacillati</taxon>
        <taxon>Actinomycetota</taxon>
        <taxon>Actinomycetes</taxon>
        <taxon>Micrococcales</taxon>
        <taxon>Micrococcaceae</taxon>
        <taxon>Zafaria</taxon>
    </lineage>
</organism>